<evidence type="ECO:0000313" key="12">
    <source>
        <dbReference type="EMBL" id="TXX65361.1"/>
    </source>
</evidence>
<feature type="transmembrane region" description="Helical" evidence="8">
    <location>
        <begin position="245"/>
        <end position="265"/>
    </location>
</feature>
<dbReference type="Proteomes" id="UP000319979">
    <property type="component" value="Unassembled WGS sequence"/>
</dbReference>
<comment type="pathway">
    <text evidence="7">Phospholipid metabolism; CDP-diacylglycerol biosynthesis; CDP-diacylglycerol from sn-glycerol 3-phosphate: step 3/3.</text>
</comment>
<evidence type="ECO:0000256" key="6">
    <source>
        <dbReference type="ARBA" id="ARBA00023136"/>
    </source>
</evidence>
<protein>
    <recommendedName>
        <fullName evidence="7">Phosphatidate cytidylyltransferase</fullName>
        <ecNumber evidence="7">2.7.7.41</ecNumber>
    </recommendedName>
</protein>
<evidence type="ECO:0000313" key="9">
    <source>
        <dbReference type="EMBL" id="RGP82722.1"/>
    </source>
</evidence>
<evidence type="ECO:0000256" key="4">
    <source>
        <dbReference type="ARBA" id="ARBA00022692"/>
    </source>
</evidence>
<dbReference type="EMBL" id="VSIJ01000033">
    <property type="protein sequence ID" value="TXX65361.1"/>
    <property type="molecule type" value="Genomic_DNA"/>
</dbReference>
<keyword evidence="7 9" id="KW-0548">Nucleotidyltransferase</keyword>
<feature type="transmembrane region" description="Helical" evidence="8">
    <location>
        <begin position="148"/>
        <end position="167"/>
    </location>
</feature>
<dbReference type="AlphaFoldDB" id="A0A085PQX1"/>
<feature type="transmembrane region" description="Helical" evidence="8">
    <location>
        <begin position="179"/>
        <end position="199"/>
    </location>
</feature>
<reference evidence="11 15" key="4">
    <citation type="submission" date="2019-07" db="EMBL/GenBank/DDBJ databases">
        <title>Phenotypic and genotypic antimicrobial resistance traits of Vibrio cholerae non-O1/non-O139 isolated from a large Austrian lake frequently associated with cases of infection.</title>
        <authorList>
            <person name="Lepuschitz S."/>
            <person name="Baron S."/>
            <person name="Larvor E."/>
            <person name="Granier S."/>
            <person name="Pretzer C."/>
            <person name="Mach R.L."/>
            <person name="Farnleitner A.H."/>
            <person name="Ruppitsch W."/>
            <person name="Pleininger S."/>
            <person name="Indra A."/>
            <person name="Kirschner A.K.T."/>
        </authorList>
    </citation>
    <scope>NUCLEOTIDE SEQUENCE [LARGE SCALE GENOMIC DNA]</scope>
    <source>
        <strain evidence="11 15">A12JL36W90</strain>
    </source>
</reference>
<feature type="transmembrane region" description="Helical" evidence="8">
    <location>
        <begin position="9"/>
        <end position="29"/>
    </location>
</feature>
<dbReference type="GO" id="GO:0005886">
    <property type="term" value="C:plasma membrane"/>
    <property type="evidence" value="ECO:0007669"/>
    <property type="project" value="TreeGrafter"/>
</dbReference>
<comment type="caution">
    <text evidence="9">The sequence shown here is derived from an EMBL/GenBank/DDBJ whole genome shotgun (WGS) entry which is preliminary data.</text>
</comment>
<sequence length="310" mass="35630">MLNIPQHSLHLMLVILAILVVGTLCYLWLSRRYPERDYLELKLRIRSWWWMVAIVFVVLQLPLNYTLFFVGFLSFMALKEFLSIVPTRMTDRRVIFWAYLSIPFQYYWLSIGWYGMFIIFIPVYVFLYLPMVMVLIGDTKGFIRSAGIIHWAMMLTVFCISHMAYLLVLPSLNPDAGSLGMLLFLLVMTQFNDVAQYVWGKSFGKHKIVPKVSPNKTWQGFIGGTLTVVTVSYFAAPYLTPLTAAQGLVGGVIIALSGFIGDLVISSVKRDLRIKDTSQFIPGHGGILDRVDSLMFTAPLFFHYLYYLYY</sequence>
<feature type="transmembrane region" description="Helical" evidence="8">
    <location>
        <begin position="220"/>
        <end position="239"/>
    </location>
</feature>
<evidence type="ECO:0000256" key="3">
    <source>
        <dbReference type="ARBA" id="ARBA00022679"/>
    </source>
</evidence>
<gene>
    <name evidence="9" type="ORF">BC353_06020</name>
    <name evidence="10" type="ORF">EYB64_03165</name>
    <name evidence="11" type="ORF">FLM02_15750</name>
    <name evidence="12" type="ORF">FXF03_12990</name>
</gene>
<keyword evidence="5 8" id="KW-1133">Transmembrane helix</keyword>
<dbReference type="Proteomes" id="UP000266701">
    <property type="component" value="Unassembled WGS sequence"/>
</dbReference>
<dbReference type="GO" id="GO:0009273">
    <property type="term" value="P:peptidoglycan-based cell wall biogenesis"/>
    <property type="evidence" value="ECO:0007669"/>
    <property type="project" value="TreeGrafter"/>
</dbReference>
<comment type="catalytic activity">
    <reaction evidence="7">
        <text>a 1,2-diacyl-sn-glycero-3-phosphate + CTP + H(+) = a CDP-1,2-diacyl-sn-glycerol + diphosphate</text>
        <dbReference type="Rhea" id="RHEA:16229"/>
        <dbReference type="ChEBI" id="CHEBI:15378"/>
        <dbReference type="ChEBI" id="CHEBI:33019"/>
        <dbReference type="ChEBI" id="CHEBI:37563"/>
        <dbReference type="ChEBI" id="CHEBI:58332"/>
        <dbReference type="ChEBI" id="CHEBI:58608"/>
        <dbReference type="EC" id="2.7.7.41"/>
    </reaction>
</comment>
<evidence type="ECO:0000256" key="2">
    <source>
        <dbReference type="ARBA" id="ARBA00010185"/>
    </source>
</evidence>
<reference evidence="12 16" key="3">
    <citation type="submission" date="2019-06" db="EMBL/GenBank/DDBJ databases">
        <title>Vibrio cholerae phylogeny based on whole-genome sequencing reveals genetic diversity and population strucutre.</title>
        <authorList>
            <person name="Zhiqiu Y."/>
            <person name="Bin L."/>
            <person name="Lingyan J."/>
        </authorList>
    </citation>
    <scope>NUCLEOTIDE SEQUENCE [LARGE SCALE GENOMIC DNA]</scope>
    <source>
        <strain evidence="12 16">N2814</strain>
    </source>
</reference>
<accession>A0A085PQX1</accession>
<comment type="subcellular location">
    <subcellularLocation>
        <location evidence="1">Membrane</location>
        <topology evidence="1">Multi-pass membrane protein</topology>
    </subcellularLocation>
</comment>
<evidence type="ECO:0000313" key="13">
    <source>
        <dbReference type="Proteomes" id="UP000266701"/>
    </source>
</evidence>
<name>A0A085PQX1_VIBCL</name>
<reference evidence="10 14" key="2">
    <citation type="submission" date="2019-02" db="EMBL/GenBank/DDBJ databases">
        <title>Genomic plasticity associated with the antimicrobial resistance in Vibrio cholerae.</title>
        <authorList>
            <person name="Verma J."/>
            <person name="Bag S."/>
            <person name="Saha B."/>
            <person name="Kumar P."/>
            <person name="Ghosh T.S."/>
            <person name="Dayal M."/>
            <person name="Senapati T."/>
            <person name="Mehra S."/>
            <person name="Dey P."/>
            <person name="Desigamani A."/>
            <person name="Kumar D."/>
            <person name="Rana P."/>
            <person name="Kumar B."/>
            <person name="Maiti T.K."/>
            <person name="Sharma N.C."/>
            <person name="Bhadra R.K."/>
            <person name="Mutreja A."/>
            <person name="Nair G.B."/>
            <person name="Ramamurthy T."/>
            <person name="Das B."/>
        </authorList>
    </citation>
    <scope>NUCLEOTIDE SEQUENCE [LARGE SCALE GENOMIC DNA]</scope>
    <source>
        <strain evidence="10 14">IDH06781</strain>
    </source>
</reference>
<dbReference type="EC" id="2.7.7.41" evidence="7"/>
<dbReference type="Proteomes" id="UP000294145">
    <property type="component" value="Unassembled WGS sequence"/>
</dbReference>
<reference evidence="9 13" key="1">
    <citation type="journal article" date="2017" name="Emerg. Infect. Dis.">
        <title>Carbapenemase VCC-1-Producing Vibrio cholerae in Coastal Waters of Germany.</title>
        <authorList>
            <person name="Hammerl J.A."/>
            <person name="Jackel C."/>
            <person name="Bortolaia V."/>
            <person name="Schwartz K."/>
            <person name="Bier N."/>
            <person name="Hendriksen R.S."/>
            <person name="Guerra B."/>
            <person name="Strauch E."/>
        </authorList>
    </citation>
    <scope>NUCLEOTIDE SEQUENCE [LARGE SCALE GENOMIC DNA]</scope>
    <source>
        <strain evidence="9 13">VN-2825</strain>
    </source>
</reference>
<dbReference type="PANTHER" id="PTHR43535:SF1">
    <property type="entry name" value="PHOSPHATIDATE CYTIDYLYLTRANSFERASE"/>
    <property type="match status" value="1"/>
</dbReference>
<dbReference type="GO" id="GO:0004605">
    <property type="term" value="F:phosphatidate cytidylyltransferase activity"/>
    <property type="evidence" value="ECO:0007669"/>
    <property type="project" value="UniProtKB-EC"/>
</dbReference>
<evidence type="ECO:0000256" key="1">
    <source>
        <dbReference type="ARBA" id="ARBA00004141"/>
    </source>
</evidence>
<dbReference type="KEGG" id="vcx:VAA049_941"/>
<evidence type="ECO:0000313" key="16">
    <source>
        <dbReference type="Proteomes" id="UP000323819"/>
    </source>
</evidence>
<feature type="transmembrane region" description="Helical" evidence="8">
    <location>
        <begin position="49"/>
        <end position="73"/>
    </location>
</feature>
<keyword evidence="3 7" id="KW-0808">Transferase</keyword>
<dbReference type="RefSeq" id="WP_000932195.1">
    <property type="nucleotide sequence ID" value="NZ_AP024967.1"/>
</dbReference>
<organism evidence="9 13">
    <name type="scientific">Vibrio cholerae</name>
    <dbReference type="NCBI Taxonomy" id="666"/>
    <lineage>
        <taxon>Bacteria</taxon>
        <taxon>Pseudomonadati</taxon>
        <taxon>Pseudomonadota</taxon>
        <taxon>Gammaproteobacteria</taxon>
        <taxon>Vibrionales</taxon>
        <taxon>Vibrionaceae</taxon>
        <taxon>Vibrio</taxon>
    </lineage>
</organism>
<evidence type="ECO:0000313" key="15">
    <source>
        <dbReference type="Proteomes" id="UP000319979"/>
    </source>
</evidence>
<evidence type="ECO:0000256" key="8">
    <source>
        <dbReference type="SAM" id="Phobius"/>
    </source>
</evidence>
<dbReference type="InterPro" id="IPR000374">
    <property type="entry name" value="PC_trans"/>
</dbReference>
<proteinExistence type="inferred from homology"/>
<dbReference type="GeneID" id="69719431"/>
<evidence type="ECO:0000313" key="10">
    <source>
        <dbReference type="EMBL" id="TBM45912.1"/>
    </source>
</evidence>
<dbReference type="Pfam" id="PF01148">
    <property type="entry name" value="CTP_transf_1"/>
    <property type="match status" value="1"/>
</dbReference>
<dbReference type="Proteomes" id="UP000323819">
    <property type="component" value="Unassembled WGS sequence"/>
</dbReference>
<evidence type="ECO:0000313" key="14">
    <source>
        <dbReference type="Proteomes" id="UP000294145"/>
    </source>
</evidence>
<evidence type="ECO:0000256" key="7">
    <source>
        <dbReference type="RuleBase" id="RU003938"/>
    </source>
</evidence>
<dbReference type="PROSITE" id="PS01315">
    <property type="entry name" value="CDS"/>
    <property type="match status" value="1"/>
</dbReference>
<evidence type="ECO:0000313" key="11">
    <source>
        <dbReference type="EMBL" id="TQP10431.1"/>
    </source>
</evidence>
<dbReference type="GO" id="GO:0016024">
    <property type="term" value="P:CDP-diacylglycerol biosynthetic process"/>
    <property type="evidence" value="ECO:0007669"/>
    <property type="project" value="UniProtKB-UniPathway"/>
</dbReference>
<keyword evidence="4 7" id="KW-0812">Transmembrane</keyword>
<dbReference type="EMBL" id="MCBA01000199">
    <property type="protein sequence ID" value="RGP82722.1"/>
    <property type="molecule type" value="Genomic_DNA"/>
</dbReference>
<feature type="transmembrane region" description="Helical" evidence="8">
    <location>
        <begin position="117"/>
        <end position="136"/>
    </location>
</feature>
<dbReference type="EMBL" id="SISP01000002">
    <property type="protein sequence ID" value="TBM45912.1"/>
    <property type="molecule type" value="Genomic_DNA"/>
</dbReference>
<dbReference type="PANTHER" id="PTHR43535">
    <property type="entry name" value="PHOSPHATIDATE CYTIDYLYLTRANSFERASE"/>
    <property type="match status" value="1"/>
</dbReference>
<dbReference type="UniPathway" id="UPA00557">
    <property type="reaction ID" value="UER00614"/>
</dbReference>
<dbReference type="EMBL" id="VIOS01000078">
    <property type="protein sequence ID" value="TQP10431.1"/>
    <property type="molecule type" value="Genomic_DNA"/>
</dbReference>
<keyword evidence="6 8" id="KW-0472">Membrane</keyword>
<evidence type="ECO:0000256" key="5">
    <source>
        <dbReference type="ARBA" id="ARBA00022989"/>
    </source>
</evidence>
<dbReference type="KEGG" id="vcz:VAB027_2578"/>
<comment type="similarity">
    <text evidence="2 7">Belongs to the CDS family.</text>
</comment>